<keyword evidence="4 7" id="KW-0068">Autocatalytic cleavage</keyword>
<dbReference type="EC" id="2.7.7.7" evidence="9"/>
<dbReference type="GO" id="GO:0006281">
    <property type="term" value="P:DNA repair"/>
    <property type="evidence" value="ECO:0007669"/>
    <property type="project" value="UniProtKB-KW"/>
</dbReference>
<evidence type="ECO:0000256" key="6">
    <source>
        <dbReference type="ARBA" id="ARBA00023236"/>
    </source>
</evidence>
<dbReference type="EMBL" id="DVLC01000102">
    <property type="protein sequence ID" value="HIT47259.1"/>
    <property type="molecule type" value="Genomic_DNA"/>
</dbReference>
<proteinExistence type="inferred from homology"/>
<evidence type="ECO:0000256" key="2">
    <source>
        <dbReference type="ARBA" id="ARBA00022763"/>
    </source>
</evidence>
<accession>A0A9D1KIG5</accession>
<dbReference type="GO" id="GO:0006355">
    <property type="term" value="P:regulation of DNA-templated transcription"/>
    <property type="evidence" value="ECO:0007669"/>
    <property type="project" value="InterPro"/>
</dbReference>
<name>A0A9D1KIG5_9BACT</name>
<dbReference type="InterPro" id="IPR015927">
    <property type="entry name" value="Peptidase_S24_S26A/B/C"/>
</dbReference>
<reference evidence="9" key="1">
    <citation type="submission" date="2020-10" db="EMBL/GenBank/DDBJ databases">
        <authorList>
            <person name="Gilroy R."/>
        </authorList>
    </citation>
    <scope>NUCLEOTIDE SEQUENCE</scope>
    <source>
        <strain evidence="9">ChiHecec2B26-709</strain>
    </source>
</reference>
<dbReference type="CDD" id="cd06529">
    <property type="entry name" value="S24_LexA-like"/>
    <property type="match status" value="1"/>
</dbReference>
<sequence length="125" mass="13935">MADLPEIHAGFPSPAADYMSGVIDLNRELVRHPEATFFGRVVGDSMADADVHEGDVLVIDKSLTPSEGDMAVCFLDGEFCLKYISRRPDGLWLLPGNRKYRPIHVPEGSDFSVWGVVTYVIRKQR</sequence>
<dbReference type="InterPro" id="IPR036286">
    <property type="entry name" value="LexA/Signal_pep-like_sf"/>
</dbReference>
<dbReference type="Pfam" id="PF00717">
    <property type="entry name" value="Peptidase_S24"/>
    <property type="match status" value="1"/>
</dbReference>
<evidence type="ECO:0000256" key="3">
    <source>
        <dbReference type="ARBA" id="ARBA00022801"/>
    </source>
</evidence>
<dbReference type="InterPro" id="IPR039418">
    <property type="entry name" value="LexA-like"/>
</dbReference>
<comment type="caution">
    <text evidence="9">The sequence shown here is derived from an EMBL/GenBank/DDBJ whole genome shotgun (WGS) entry which is preliminary data.</text>
</comment>
<dbReference type="Gene3D" id="2.10.109.10">
    <property type="entry name" value="Umud Fragment, subunit A"/>
    <property type="match status" value="1"/>
</dbReference>
<dbReference type="GO" id="GO:0003887">
    <property type="term" value="F:DNA-directed DNA polymerase activity"/>
    <property type="evidence" value="ECO:0007669"/>
    <property type="project" value="UniProtKB-EC"/>
</dbReference>
<evidence type="ECO:0000256" key="4">
    <source>
        <dbReference type="ARBA" id="ARBA00022813"/>
    </source>
</evidence>
<dbReference type="PRINTS" id="PR00726">
    <property type="entry name" value="LEXASERPTASE"/>
</dbReference>
<dbReference type="GO" id="GO:0009432">
    <property type="term" value="P:SOS response"/>
    <property type="evidence" value="ECO:0007669"/>
    <property type="project" value="UniProtKB-KW"/>
</dbReference>
<protein>
    <submittedName>
        <fullName evidence="9">Translesion error-prone DNA polymerase V autoproteolytic subunit</fullName>
        <ecNumber evidence="9">2.7.7.7</ecNumber>
    </submittedName>
</protein>
<keyword evidence="5" id="KW-0234">DNA repair</keyword>
<dbReference type="GO" id="GO:0003677">
    <property type="term" value="F:DNA binding"/>
    <property type="evidence" value="ECO:0007669"/>
    <property type="project" value="InterPro"/>
</dbReference>
<keyword evidence="9" id="KW-0808">Transferase</keyword>
<gene>
    <name evidence="9" type="primary">umuD</name>
    <name evidence="9" type="ORF">IAC35_05320</name>
</gene>
<dbReference type="PANTHER" id="PTHR33516:SF2">
    <property type="entry name" value="LEXA REPRESSOR-RELATED"/>
    <property type="match status" value="1"/>
</dbReference>
<dbReference type="InterPro" id="IPR006197">
    <property type="entry name" value="Peptidase_S24_LexA"/>
</dbReference>
<dbReference type="NCBIfam" id="NF007621">
    <property type="entry name" value="PRK10276.1"/>
    <property type="match status" value="1"/>
</dbReference>
<keyword evidence="9" id="KW-0548">Nucleotidyltransferase</keyword>
<organism evidence="9 10">
    <name type="scientific">Candidatus Cryptobacteroides merdipullorum</name>
    <dbReference type="NCBI Taxonomy" id="2840771"/>
    <lineage>
        <taxon>Bacteria</taxon>
        <taxon>Pseudomonadati</taxon>
        <taxon>Bacteroidota</taxon>
        <taxon>Bacteroidia</taxon>
        <taxon>Bacteroidales</taxon>
        <taxon>Candidatus Cryptobacteroides</taxon>
    </lineage>
</organism>
<keyword evidence="6" id="KW-0742">SOS response</keyword>
<dbReference type="AlphaFoldDB" id="A0A9D1KIG5"/>
<evidence type="ECO:0000256" key="7">
    <source>
        <dbReference type="RuleBase" id="RU003991"/>
    </source>
</evidence>
<dbReference type="InterPro" id="IPR050077">
    <property type="entry name" value="LexA_repressor"/>
</dbReference>
<feature type="domain" description="Peptidase S24/S26A/S26B/S26C" evidence="8">
    <location>
        <begin position="6"/>
        <end position="117"/>
    </location>
</feature>
<comment type="similarity">
    <text evidence="1 7">Belongs to the peptidase S24 family.</text>
</comment>
<evidence type="ECO:0000313" key="10">
    <source>
        <dbReference type="Proteomes" id="UP000886881"/>
    </source>
</evidence>
<dbReference type="SUPFAM" id="SSF51306">
    <property type="entry name" value="LexA/Signal peptidase"/>
    <property type="match status" value="1"/>
</dbReference>
<evidence type="ECO:0000256" key="1">
    <source>
        <dbReference type="ARBA" id="ARBA00007484"/>
    </source>
</evidence>
<evidence type="ECO:0000313" key="9">
    <source>
        <dbReference type="EMBL" id="HIT47259.1"/>
    </source>
</evidence>
<evidence type="ECO:0000259" key="8">
    <source>
        <dbReference type="Pfam" id="PF00717"/>
    </source>
</evidence>
<dbReference type="PANTHER" id="PTHR33516">
    <property type="entry name" value="LEXA REPRESSOR"/>
    <property type="match status" value="1"/>
</dbReference>
<keyword evidence="2" id="KW-0227">DNA damage</keyword>
<dbReference type="Proteomes" id="UP000886881">
    <property type="component" value="Unassembled WGS sequence"/>
</dbReference>
<dbReference type="GO" id="GO:0016787">
    <property type="term" value="F:hydrolase activity"/>
    <property type="evidence" value="ECO:0007669"/>
    <property type="project" value="UniProtKB-KW"/>
</dbReference>
<reference evidence="9" key="2">
    <citation type="journal article" date="2021" name="PeerJ">
        <title>Extensive microbial diversity within the chicken gut microbiome revealed by metagenomics and culture.</title>
        <authorList>
            <person name="Gilroy R."/>
            <person name="Ravi A."/>
            <person name="Getino M."/>
            <person name="Pursley I."/>
            <person name="Horton D.L."/>
            <person name="Alikhan N.F."/>
            <person name="Baker D."/>
            <person name="Gharbi K."/>
            <person name="Hall N."/>
            <person name="Watson M."/>
            <person name="Adriaenssens E.M."/>
            <person name="Foster-Nyarko E."/>
            <person name="Jarju S."/>
            <person name="Secka A."/>
            <person name="Antonio M."/>
            <person name="Oren A."/>
            <person name="Chaudhuri R.R."/>
            <person name="La Ragione R."/>
            <person name="Hildebrand F."/>
            <person name="Pallen M.J."/>
        </authorList>
    </citation>
    <scope>NUCLEOTIDE SEQUENCE</scope>
    <source>
        <strain evidence="9">ChiHecec2B26-709</strain>
    </source>
</reference>
<evidence type="ECO:0000256" key="5">
    <source>
        <dbReference type="ARBA" id="ARBA00023204"/>
    </source>
</evidence>
<keyword evidence="3 7" id="KW-0378">Hydrolase</keyword>